<evidence type="ECO:0000256" key="2">
    <source>
        <dbReference type="ARBA" id="ARBA00007025"/>
    </source>
</evidence>
<gene>
    <name evidence="8" type="ORF">OKA104_LOCUS54259</name>
</gene>
<evidence type="ECO:0000256" key="7">
    <source>
        <dbReference type="ARBA" id="ARBA00023242"/>
    </source>
</evidence>
<comment type="subcellular location">
    <subcellularLocation>
        <location evidence="1">Nucleus</location>
    </subcellularLocation>
</comment>
<name>A0A820SEU5_9BILA</name>
<keyword evidence="6" id="KW-0238">DNA-binding</keyword>
<reference evidence="8" key="1">
    <citation type="submission" date="2021-02" db="EMBL/GenBank/DDBJ databases">
        <authorList>
            <person name="Nowell W R."/>
        </authorList>
    </citation>
    <scope>NUCLEOTIDE SEQUENCE</scope>
</reference>
<keyword evidence="7" id="KW-0539">Nucleus</keyword>
<proteinExistence type="inferred from homology"/>
<dbReference type="EMBL" id="CAJOAY010035712">
    <property type="protein sequence ID" value="CAF4452862.1"/>
    <property type="molecule type" value="Genomic_DNA"/>
</dbReference>
<keyword evidence="5" id="KW-0067">ATP-binding</keyword>
<dbReference type="GO" id="GO:0003677">
    <property type="term" value="F:DNA binding"/>
    <property type="evidence" value="ECO:0007669"/>
    <property type="project" value="UniProtKB-KW"/>
</dbReference>
<evidence type="ECO:0000256" key="6">
    <source>
        <dbReference type="ARBA" id="ARBA00023125"/>
    </source>
</evidence>
<comment type="similarity">
    <text evidence="2">Belongs to the SNF2/RAD54 helicase family.</text>
</comment>
<dbReference type="GO" id="GO:0005524">
    <property type="term" value="F:ATP binding"/>
    <property type="evidence" value="ECO:0007669"/>
    <property type="project" value="UniProtKB-KW"/>
</dbReference>
<organism evidence="8 9">
    <name type="scientific">Adineta steineri</name>
    <dbReference type="NCBI Taxonomy" id="433720"/>
    <lineage>
        <taxon>Eukaryota</taxon>
        <taxon>Metazoa</taxon>
        <taxon>Spiralia</taxon>
        <taxon>Gnathifera</taxon>
        <taxon>Rotifera</taxon>
        <taxon>Eurotatoria</taxon>
        <taxon>Bdelloidea</taxon>
        <taxon>Adinetida</taxon>
        <taxon>Adinetidae</taxon>
        <taxon>Adineta</taxon>
    </lineage>
</organism>
<protein>
    <submittedName>
        <fullName evidence="8">Uncharacterized protein</fullName>
    </submittedName>
</protein>
<feature type="non-terminal residue" evidence="8">
    <location>
        <position position="84"/>
    </location>
</feature>
<evidence type="ECO:0000256" key="3">
    <source>
        <dbReference type="ARBA" id="ARBA00022741"/>
    </source>
</evidence>
<dbReference type="GO" id="GO:0016887">
    <property type="term" value="F:ATP hydrolysis activity"/>
    <property type="evidence" value="ECO:0007669"/>
    <property type="project" value="InterPro"/>
</dbReference>
<dbReference type="GO" id="GO:0004386">
    <property type="term" value="F:helicase activity"/>
    <property type="evidence" value="ECO:0007669"/>
    <property type="project" value="UniProtKB-KW"/>
</dbReference>
<keyword evidence="4" id="KW-0347">Helicase</keyword>
<dbReference type="PANTHER" id="PTHR45797:SF1">
    <property type="entry name" value="HELICASE ARIP4"/>
    <property type="match status" value="1"/>
</dbReference>
<keyword evidence="4" id="KW-0378">Hydrolase</keyword>
<evidence type="ECO:0000313" key="8">
    <source>
        <dbReference type="EMBL" id="CAF4452862.1"/>
    </source>
</evidence>
<evidence type="ECO:0000256" key="4">
    <source>
        <dbReference type="ARBA" id="ARBA00022806"/>
    </source>
</evidence>
<evidence type="ECO:0000256" key="5">
    <source>
        <dbReference type="ARBA" id="ARBA00022840"/>
    </source>
</evidence>
<evidence type="ECO:0000256" key="1">
    <source>
        <dbReference type="ARBA" id="ARBA00004123"/>
    </source>
</evidence>
<accession>A0A820SEU5</accession>
<dbReference type="GO" id="GO:0005634">
    <property type="term" value="C:nucleus"/>
    <property type="evidence" value="ECO:0007669"/>
    <property type="project" value="UniProtKB-SubCell"/>
</dbReference>
<dbReference type="AlphaFoldDB" id="A0A820SEU5"/>
<dbReference type="PANTHER" id="PTHR45797">
    <property type="entry name" value="RAD54-LIKE"/>
    <property type="match status" value="1"/>
</dbReference>
<sequence>EHEFSRNFRIPIEAGQHKDSSAGDVAYMRRRAYALNQRLINVLHRRDFDVLRSFLPPKFEYAVKIKCTPLQQELYRTYLLIQKY</sequence>
<dbReference type="Proteomes" id="UP000663881">
    <property type="component" value="Unassembled WGS sequence"/>
</dbReference>
<comment type="caution">
    <text evidence="8">The sequence shown here is derived from an EMBL/GenBank/DDBJ whole genome shotgun (WGS) entry which is preliminary data.</text>
</comment>
<keyword evidence="3" id="KW-0547">Nucleotide-binding</keyword>
<dbReference type="InterPro" id="IPR044574">
    <property type="entry name" value="ARIP4-like"/>
</dbReference>
<evidence type="ECO:0000313" key="9">
    <source>
        <dbReference type="Proteomes" id="UP000663881"/>
    </source>
</evidence>